<feature type="domain" description="Ubiquitin-like" evidence="1">
    <location>
        <begin position="1"/>
        <end position="79"/>
    </location>
</feature>
<dbReference type="SMART" id="SM00213">
    <property type="entry name" value="UBQ"/>
    <property type="match status" value="4"/>
</dbReference>
<dbReference type="InterPro" id="IPR000626">
    <property type="entry name" value="Ubiquitin-like_dom"/>
</dbReference>
<dbReference type="CDD" id="cd17039">
    <property type="entry name" value="Ubl_ubiquitin_like"/>
    <property type="match status" value="3"/>
</dbReference>
<feature type="non-terminal residue" evidence="2">
    <location>
        <position position="420"/>
    </location>
</feature>
<sequence length="420" mass="47427">MKFFVRRLCPDQTTITLSGVDDSIRISDVKRIVQGKWEIDPQFQRLIFSGRELHDSQTVADCKITDECVVQLVESLRRPTAKIFVVEGVETLTGRRFAVDVDHSTTVIDVKRRIHSAEGIDPECQRLFNGGRQLEDSKTLEEWYNIRDGATLSLIVKYPVLKTIFVHTLMGQKIPVDINRNTTVLDVKPKPLEDYGIYEGSSLHSVLRAESLATRNEIRVPHNKIRVVGVMGHLSLEYEGSATILEVKRRLRPISDAVPEHHELFFRGREIKNDDTLEQCEIRGGSILYMVLRSEESVDIANKVLIKVKWNGEESFQKWVAKSMLVGAIKELICHITDVGGERRSIYLCLVCASEAIEDDSLPIGHYAKVDSDFASVELELYTTEPDDDETVSLEETTLVIQVKTVDGSKVTLNAESSET</sequence>
<evidence type="ECO:0000313" key="3">
    <source>
        <dbReference type="Proteomes" id="UP000266841"/>
    </source>
</evidence>
<name>K0S422_THAOC</name>
<dbReference type="Pfam" id="PF00240">
    <property type="entry name" value="ubiquitin"/>
    <property type="match status" value="3"/>
</dbReference>
<dbReference type="OrthoDB" id="428577at2759"/>
<evidence type="ECO:0000259" key="1">
    <source>
        <dbReference type="PROSITE" id="PS50053"/>
    </source>
</evidence>
<dbReference type="SUPFAM" id="SSF54236">
    <property type="entry name" value="Ubiquitin-like"/>
    <property type="match status" value="5"/>
</dbReference>
<dbReference type="PANTHER" id="PTHR10666">
    <property type="entry name" value="UBIQUITIN"/>
    <property type="match status" value="1"/>
</dbReference>
<proteinExistence type="predicted"/>
<dbReference type="InterPro" id="IPR029071">
    <property type="entry name" value="Ubiquitin-like_domsf"/>
</dbReference>
<accession>K0S422</accession>
<comment type="caution">
    <text evidence="2">The sequence shown here is derived from an EMBL/GenBank/DDBJ whole genome shotgun (WGS) entry which is preliminary data.</text>
</comment>
<dbReference type="OMA" id="VHENTRR"/>
<dbReference type="PROSITE" id="PS50053">
    <property type="entry name" value="UBIQUITIN_2"/>
    <property type="match status" value="3"/>
</dbReference>
<gene>
    <name evidence="2" type="ORF">THAOC_18751</name>
</gene>
<dbReference type="PRINTS" id="PR00348">
    <property type="entry name" value="UBIQUITIN"/>
</dbReference>
<dbReference type="EMBL" id="AGNL01020650">
    <property type="protein sequence ID" value="EJK60838.1"/>
    <property type="molecule type" value="Genomic_DNA"/>
</dbReference>
<evidence type="ECO:0000313" key="2">
    <source>
        <dbReference type="EMBL" id="EJK60838.1"/>
    </source>
</evidence>
<dbReference type="Proteomes" id="UP000266841">
    <property type="component" value="Unassembled WGS sequence"/>
</dbReference>
<reference evidence="2 3" key="1">
    <citation type="journal article" date="2012" name="Genome Biol.">
        <title>Genome and low-iron response of an oceanic diatom adapted to chronic iron limitation.</title>
        <authorList>
            <person name="Lommer M."/>
            <person name="Specht M."/>
            <person name="Roy A.S."/>
            <person name="Kraemer L."/>
            <person name="Andreson R."/>
            <person name="Gutowska M.A."/>
            <person name="Wolf J."/>
            <person name="Bergner S.V."/>
            <person name="Schilhabel M.B."/>
            <person name="Klostermeier U.C."/>
            <person name="Beiko R.G."/>
            <person name="Rosenstiel P."/>
            <person name="Hippler M."/>
            <person name="Laroche J."/>
        </authorList>
    </citation>
    <scope>NUCLEOTIDE SEQUENCE [LARGE SCALE GENOMIC DNA]</scope>
    <source>
        <strain evidence="2 3">CCMP1005</strain>
    </source>
</reference>
<protein>
    <recommendedName>
        <fullName evidence="1">Ubiquitin-like domain-containing protein</fullName>
    </recommendedName>
</protein>
<dbReference type="AlphaFoldDB" id="K0S422"/>
<dbReference type="InterPro" id="IPR050158">
    <property type="entry name" value="Ubiquitin_ubiquitin-like"/>
</dbReference>
<organism evidence="2 3">
    <name type="scientific">Thalassiosira oceanica</name>
    <name type="common">Marine diatom</name>
    <dbReference type="NCBI Taxonomy" id="159749"/>
    <lineage>
        <taxon>Eukaryota</taxon>
        <taxon>Sar</taxon>
        <taxon>Stramenopiles</taxon>
        <taxon>Ochrophyta</taxon>
        <taxon>Bacillariophyta</taxon>
        <taxon>Coscinodiscophyceae</taxon>
        <taxon>Thalassiosirophycidae</taxon>
        <taxon>Thalassiosirales</taxon>
        <taxon>Thalassiosiraceae</taxon>
        <taxon>Thalassiosira</taxon>
    </lineage>
</organism>
<feature type="domain" description="Ubiquitin-like" evidence="1">
    <location>
        <begin position="89"/>
        <end position="157"/>
    </location>
</feature>
<dbReference type="eggNOG" id="KOG0001">
    <property type="taxonomic scope" value="Eukaryota"/>
</dbReference>
<dbReference type="InterPro" id="IPR019956">
    <property type="entry name" value="Ubiquitin_dom"/>
</dbReference>
<keyword evidence="3" id="KW-1185">Reference proteome</keyword>
<feature type="domain" description="Ubiquitin-like" evidence="1">
    <location>
        <begin position="225"/>
        <end position="297"/>
    </location>
</feature>
<dbReference type="Gene3D" id="3.10.20.90">
    <property type="entry name" value="Phosphatidylinositol 3-kinase Catalytic Subunit, Chain A, domain 1"/>
    <property type="match status" value="3"/>
</dbReference>